<protein>
    <submittedName>
        <fullName evidence="1">Os02g0328600 protein</fullName>
    </submittedName>
</protein>
<proteinExistence type="predicted"/>
<dbReference type="AlphaFoldDB" id="A0A0P0VIE5"/>
<name>A0A0P0VIE5_ORYSJ</name>
<organism evidence="1 2">
    <name type="scientific">Oryza sativa subsp. japonica</name>
    <name type="common">Rice</name>
    <dbReference type="NCBI Taxonomy" id="39947"/>
    <lineage>
        <taxon>Eukaryota</taxon>
        <taxon>Viridiplantae</taxon>
        <taxon>Streptophyta</taxon>
        <taxon>Embryophyta</taxon>
        <taxon>Tracheophyta</taxon>
        <taxon>Spermatophyta</taxon>
        <taxon>Magnoliopsida</taxon>
        <taxon>Liliopsida</taxon>
        <taxon>Poales</taxon>
        <taxon>Poaceae</taxon>
        <taxon>BOP clade</taxon>
        <taxon>Oryzoideae</taxon>
        <taxon>Oryzeae</taxon>
        <taxon>Oryzinae</taxon>
        <taxon>Oryza</taxon>
        <taxon>Oryza sativa</taxon>
    </lineage>
</organism>
<evidence type="ECO:0000313" key="2">
    <source>
        <dbReference type="Proteomes" id="UP000059680"/>
    </source>
</evidence>
<gene>
    <name evidence="1" type="ordered locus">Os02g0328600</name>
    <name evidence="1" type="ORF">OSNPB_020328600</name>
</gene>
<dbReference type="Proteomes" id="UP000059680">
    <property type="component" value="Chromosome 2"/>
</dbReference>
<reference evidence="1 2" key="2">
    <citation type="journal article" date="2013" name="Plant Cell Physiol.">
        <title>Rice Annotation Project Database (RAP-DB): an integrative and interactive database for rice genomics.</title>
        <authorList>
            <person name="Sakai H."/>
            <person name="Lee S.S."/>
            <person name="Tanaka T."/>
            <person name="Numa H."/>
            <person name="Kim J."/>
            <person name="Kawahara Y."/>
            <person name="Wakimoto H."/>
            <person name="Yang C.C."/>
            <person name="Iwamoto M."/>
            <person name="Abe T."/>
            <person name="Yamada Y."/>
            <person name="Muto A."/>
            <person name="Inokuchi H."/>
            <person name="Ikemura T."/>
            <person name="Matsumoto T."/>
            <person name="Sasaki T."/>
            <person name="Itoh T."/>
        </authorList>
    </citation>
    <scope>NUCLEOTIDE SEQUENCE [LARGE SCALE GENOMIC DNA]</scope>
    <source>
        <strain evidence="2">cv. Nipponbare</strain>
    </source>
</reference>
<feature type="non-terminal residue" evidence="1">
    <location>
        <position position="1"/>
    </location>
</feature>
<keyword evidence="2" id="KW-1185">Reference proteome</keyword>
<sequence>IASVVSQKFTFCVSVTERSLMQRNIAFQVNSIETSLADKALFHRLGIRHCNSHHLSFHLLLVVQVYVEKVSVLIILRHRLLLLIPLWVIWRKPMLIAGNDAPLCAFL</sequence>
<dbReference type="EMBL" id="AP014958">
    <property type="protein sequence ID" value="BAS78427.1"/>
    <property type="molecule type" value="Genomic_DNA"/>
</dbReference>
<dbReference type="InParanoid" id="A0A0P0VIE5"/>
<dbReference type="PaxDb" id="39947-A0A0P0VIE5"/>
<dbReference type="Gramene" id="Os02t0328600-01">
    <property type="protein sequence ID" value="Os02t0328600-01"/>
    <property type="gene ID" value="Os02g0328600"/>
</dbReference>
<accession>A0A0P0VIE5</accession>
<reference evidence="2" key="1">
    <citation type="journal article" date="2005" name="Nature">
        <title>The map-based sequence of the rice genome.</title>
        <authorList>
            <consortium name="International rice genome sequencing project (IRGSP)"/>
            <person name="Matsumoto T."/>
            <person name="Wu J."/>
            <person name="Kanamori H."/>
            <person name="Katayose Y."/>
            <person name="Fujisawa M."/>
            <person name="Namiki N."/>
            <person name="Mizuno H."/>
            <person name="Yamamoto K."/>
            <person name="Antonio B.A."/>
            <person name="Baba T."/>
            <person name="Sakata K."/>
            <person name="Nagamura Y."/>
            <person name="Aoki H."/>
            <person name="Arikawa K."/>
            <person name="Arita K."/>
            <person name="Bito T."/>
            <person name="Chiden Y."/>
            <person name="Fujitsuka N."/>
            <person name="Fukunaka R."/>
            <person name="Hamada M."/>
            <person name="Harada C."/>
            <person name="Hayashi A."/>
            <person name="Hijishita S."/>
            <person name="Honda M."/>
            <person name="Hosokawa S."/>
            <person name="Ichikawa Y."/>
            <person name="Idonuma A."/>
            <person name="Iijima M."/>
            <person name="Ikeda M."/>
            <person name="Ikeno M."/>
            <person name="Ito K."/>
            <person name="Ito S."/>
            <person name="Ito T."/>
            <person name="Ito Y."/>
            <person name="Ito Y."/>
            <person name="Iwabuchi A."/>
            <person name="Kamiya K."/>
            <person name="Karasawa W."/>
            <person name="Kurita K."/>
            <person name="Katagiri S."/>
            <person name="Kikuta A."/>
            <person name="Kobayashi H."/>
            <person name="Kobayashi N."/>
            <person name="Machita K."/>
            <person name="Maehara T."/>
            <person name="Masukawa M."/>
            <person name="Mizubayashi T."/>
            <person name="Mukai Y."/>
            <person name="Nagasaki H."/>
            <person name="Nagata Y."/>
            <person name="Naito S."/>
            <person name="Nakashima M."/>
            <person name="Nakama Y."/>
            <person name="Nakamichi Y."/>
            <person name="Nakamura M."/>
            <person name="Meguro A."/>
            <person name="Negishi M."/>
            <person name="Ohta I."/>
            <person name="Ohta T."/>
            <person name="Okamoto M."/>
            <person name="Ono N."/>
            <person name="Saji S."/>
            <person name="Sakaguchi M."/>
            <person name="Sakai K."/>
            <person name="Shibata M."/>
            <person name="Shimokawa T."/>
            <person name="Song J."/>
            <person name="Takazaki Y."/>
            <person name="Terasawa K."/>
            <person name="Tsugane M."/>
            <person name="Tsuji K."/>
            <person name="Ueda S."/>
            <person name="Waki K."/>
            <person name="Yamagata H."/>
            <person name="Yamamoto M."/>
            <person name="Yamamoto S."/>
            <person name="Yamane H."/>
            <person name="Yoshiki S."/>
            <person name="Yoshihara R."/>
            <person name="Yukawa K."/>
            <person name="Zhong H."/>
            <person name="Yano M."/>
            <person name="Yuan Q."/>
            <person name="Ouyang S."/>
            <person name="Liu J."/>
            <person name="Jones K.M."/>
            <person name="Gansberger K."/>
            <person name="Moffat K."/>
            <person name="Hill J."/>
            <person name="Bera J."/>
            <person name="Fadrosh D."/>
            <person name="Jin S."/>
            <person name="Johri S."/>
            <person name="Kim M."/>
            <person name="Overton L."/>
            <person name="Reardon M."/>
            <person name="Tsitrin T."/>
            <person name="Vuong H."/>
            <person name="Weaver B."/>
            <person name="Ciecko A."/>
            <person name="Tallon L."/>
            <person name="Jackson J."/>
            <person name="Pai G."/>
            <person name="Aken S.V."/>
            <person name="Utterback T."/>
            <person name="Reidmuller S."/>
            <person name="Feldblyum T."/>
            <person name="Hsiao J."/>
            <person name="Zismann V."/>
            <person name="Iobst S."/>
            <person name="de Vazeille A.R."/>
            <person name="Buell C.R."/>
            <person name="Ying K."/>
            <person name="Li Y."/>
            <person name="Lu T."/>
            <person name="Huang Y."/>
            <person name="Zhao Q."/>
            <person name="Feng Q."/>
            <person name="Zhang L."/>
            <person name="Zhu J."/>
            <person name="Weng Q."/>
            <person name="Mu J."/>
            <person name="Lu Y."/>
            <person name="Fan D."/>
            <person name="Liu Y."/>
            <person name="Guan J."/>
            <person name="Zhang Y."/>
            <person name="Yu S."/>
            <person name="Liu X."/>
            <person name="Zhang Y."/>
            <person name="Hong G."/>
            <person name="Han B."/>
            <person name="Choisne N."/>
            <person name="Demange N."/>
            <person name="Orjeda G."/>
            <person name="Samain S."/>
            <person name="Cattolico L."/>
            <person name="Pelletier E."/>
            <person name="Couloux A."/>
            <person name="Segurens B."/>
            <person name="Wincker P."/>
            <person name="D'Hont A."/>
            <person name="Scarpelli C."/>
            <person name="Weissenbach J."/>
            <person name="Salanoubat M."/>
            <person name="Quetier F."/>
            <person name="Yu Y."/>
            <person name="Kim H.R."/>
            <person name="Rambo T."/>
            <person name="Currie J."/>
            <person name="Collura K."/>
            <person name="Luo M."/>
            <person name="Yang T."/>
            <person name="Ammiraju J.S.S."/>
            <person name="Engler F."/>
            <person name="Soderlund C."/>
            <person name="Wing R.A."/>
            <person name="Palmer L.E."/>
            <person name="de la Bastide M."/>
            <person name="Spiegel L."/>
            <person name="Nascimento L."/>
            <person name="Zutavern T."/>
            <person name="O'Shaughnessy A."/>
            <person name="Dike S."/>
            <person name="Dedhia N."/>
            <person name="Preston R."/>
            <person name="Balija V."/>
            <person name="McCombie W.R."/>
            <person name="Chow T."/>
            <person name="Chen H."/>
            <person name="Chung M."/>
            <person name="Chen C."/>
            <person name="Shaw J."/>
            <person name="Wu H."/>
            <person name="Hsiao K."/>
            <person name="Chao Y."/>
            <person name="Chu M."/>
            <person name="Cheng C."/>
            <person name="Hour A."/>
            <person name="Lee P."/>
            <person name="Lin S."/>
            <person name="Lin Y."/>
            <person name="Liou J."/>
            <person name="Liu S."/>
            <person name="Hsing Y."/>
            <person name="Raghuvanshi S."/>
            <person name="Mohanty A."/>
            <person name="Bharti A.K."/>
            <person name="Gaur A."/>
            <person name="Gupta V."/>
            <person name="Kumar D."/>
            <person name="Ravi V."/>
            <person name="Vij S."/>
            <person name="Kapur A."/>
            <person name="Khurana P."/>
            <person name="Khurana P."/>
            <person name="Khurana J.P."/>
            <person name="Tyagi A.K."/>
            <person name="Gaikwad K."/>
            <person name="Singh A."/>
            <person name="Dalal V."/>
            <person name="Srivastava S."/>
            <person name="Dixit A."/>
            <person name="Pal A.K."/>
            <person name="Ghazi I.A."/>
            <person name="Yadav M."/>
            <person name="Pandit A."/>
            <person name="Bhargava A."/>
            <person name="Sureshbabu K."/>
            <person name="Batra K."/>
            <person name="Sharma T.R."/>
            <person name="Mohapatra T."/>
            <person name="Singh N.K."/>
            <person name="Messing J."/>
            <person name="Nelson A.B."/>
            <person name="Fuks G."/>
            <person name="Kavchok S."/>
            <person name="Keizer G."/>
            <person name="Linton E."/>
            <person name="Llaca V."/>
            <person name="Song R."/>
            <person name="Tanyolac B."/>
            <person name="Young S."/>
            <person name="Ho-Il K."/>
            <person name="Hahn J.H."/>
            <person name="Sangsakoo G."/>
            <person name="Vanavichit A."/>
            <person name="de Mattos Luiz.A.T."/>
            <person name="Zimmer P.D."/>
            <person name="Malone G."/>
            <person name="Dellagostin O."/>
            <person name="de Oliveira A.C."/>
            <person name="Bevan M."/>
            <person name="Bancroft I."/>
            <person name="Minx P."/>
            <person name="Cordum H."/>
            <person name="Wilson R."/>
            <person name="Cheng Z."/>
            <person name="Jin W."/>
            <person name="Jiang J."/>
            <person name="Leong S.A."/>
            <person name="Iwama H."/>
            <person name="Gojobori T."/>
            <person name="Itoh T."/>
            <person name="Niimura Y."/>
            <person name="Fujii Y."/>
            <person name="Habara T."/>
            <person name="Sakai H."/>
            <person name="Sato Y."/>
            <person name="Wilson G."/>
            <person name="Kumar K."/>
            <person name="McCouch S."/>
            <person name="Juretic N."/>
            <person name="Hoen D."/>
            <person name="Wright S."/>
            <person name="Bruskiewich R."/>
            <person name="Bureau T."/>
            <person name="Miyao A."/>
            <person name="Hirochika H."/>
            <person name="Nishikawa T."/>
            <person name="Kadowaki K."/>
            <person name="Sugiura M."/>
            <person name="Burr B."/>
            <person name="Sasaki T."/>
        </authorList>
    </citation>
    <scope>NUCLEOTIDE SEQUENCE [LARGE SCALE GENOMIC DNA]</scope>
    <source>
        <strain evidence="2">cv. Nipponbare</strain>
    </source>
</reference>
<evidence type="ECO:0000313" key="1">
    <source>
        <dbReference type="EMBL" id="BAS78427.1"/>
    </source>
</evidence>
<reference evidence="1 2" key="3">
    <citation type="journal article" date="2013" name="Rice">
        <title>Improvement of the Oryza sativa Nipponbare reference genome using next generation sequence and optical map data.</title>
        <authorList>
            <person name="Kawahara Y."/>
            <person name="de la Bastide M."/>
            <person name="Hamilton J.P."/>
            <person name="Kanamori H."/>
            <person name="McCombie W.R."/>
            <person name="Ouyang S."/>
            <person name="Schwartz D.C."/>
            <person name="Tanaka T."/>
            <person name="Wu J."/>
            <person name="Zhou S."/>
            <person name="Childs K.L."/>
            <person name="Davidson R.M."/>
            <person name="Lin H."/>
            <person name="Quesada-Ocampo L."/>
            <person name="Vaillancourt B."/>
            <person name="Sakai H."/>
            <person name="Lee S.S."/>
            <person name="Kim J."/>
            <person name="Numa H."/>
            <person name="Itoh T."/>
            <person name="Buell C.R."/>
            <person name="Matsumoto T."/>
        </authorList>
    </citation>
    <scope>NUCLEOTIDE SEQUENCE [LARGE SCALE GENOMIC DNA]</scope>
    <source>
        <strain evidence="2">cv. Nipponbare</strain>
    </source>
</reference>